<dbReference type="PANTHER" id="PTHR30118:SF6">
    <property type="entry name" value="HTH-TYPE TRANSCRIPTIONAL REGULATOR LEUO"/>
    <property type="match status" value="1"/>
</dbReference>
<dbReference type="PROSITE" id="PS50931">
    <property type="entry name" value="HTH_LYSR"/>
    <property type="match status" value="1"/>
</dbReference>
<dbReference type="Gene3D" id="1.10.10.10">
    <property type="entry name" value="Winged helix-like DNA-binding domain superfamily/Winged helix DNA-binding domain"/>
    <property type="match status" value="1"/>
</dbReference>
<comment type="caution">
    <text evidence="6">The sequence shown here is derived from an EMBL/GenBank/DDBJ whole genome shotgun (WGS) entry which is preliminary data.</text>
</comment>
<keyword evidence="3" id="KW-0238">DNA-binding</keyword>
<sequence>MDIRSVDLNLLVLFDAMARLRSVSRAAEAIGLSQPATSAALARLRAVFDDALFVRAGSQMEPTPRAQALAPAVQRVVQAIQSEILVPSGFDPARAERSFTLLTPDIGEVAFLPGVLRRLRQEAPLVRLRALSMPRMAAAQALEAGEADLAVGFFPDLQKAGYFRQALFRTSYTCIACARNRAAPARFTARQYLAAQHMVVRPDGREHMLDRFLDDKGWHRHVTLELSHFMSLLSLLPGSDLIATVPDDIATVVRRHIDVKIIELPFKPPQLQVQQYWHRRMQNDASNRWLRGLFYEVNRRDPNAGLPDWQAA</sequence>
<dbReference type="InterPro" id="IPR005119">
    <property type="entry name" value="LysR_subst-bd"/>
</dbReference>
<dbReference type="InterPro" id="IPR036388">
    <property type="entry name" value="WH-like_DNA-bd_sf"/>
</dbReference>
<evidence type="ECO:0000313" key="7">
    <source>
        <dbReference type="Proteomes" id="UP001174908"/>
    </source>
</evidence>
<dbReference type="Proteomes" id="UP001174908">
    <property type="component" value="Unassembled WGS sequence"/>
</dbReference>
<name>A0ABT7NFE0_9BURK</name>
<evidence type="ECO:0000256" key="1">
    <source>
        <dbReference type="ARBA" id="ARBA00009437"/>
    </source>
</evidence>
<gene>
    <name evidence="6" type="ORF">QTH91_19395</name>
</gene>
<keyword evidence="7" id="KW-1185">Reference proteome</keyword>
<dbReference type="CDD" id="cd08459">
    <property type="entry name" value="PBP2_DntR_NahR_LinR_like"/>
    <property type="match status" value="1"/>
</dbReference>
<keyword evidence="4" id="KW-0804">Transcription</keyword>
<dbReference type="Gene3D" id="3.40.190.10">
    <property type="entry name" value="Periplasmic binding protein-like II"/>
    <property type="match status" value="2"/>
</dbReference>
<feature type="domain" description="HTH lysR-type" evidence="5">
    <location>
        <begin position="6"/>
        <end position="63"/>
    </location>
</feature>
<dbReference type="InterPro" id="IPR000847">
    <property type="entry name" value="LysR_HTH_N"/>
</dbReference>
<dbReference type="Pfam" id="PF03466">
    <property type="entry name" value="LysR_substrate"/>
    <property type="match status" value="1"/>
</dbReference>
<dbReference type="PANTHER" id="PTHR30118">
    <property type="entry name" value="HTH-TYPE TRANSCRIPTIONAL REGULATOR LEUO-RELATED"/>
    <property type="match status" value="1"/>
</dbReference>
<dbReference type="RefSeq" id="WP_286661781.1">
    <property type="nucleotide sequence ID" value="NZ_JASZYV010000004.1"/>
</dbReference>
<proteinExistence type="inferred from homology"/>
<dbReference type="Pfam" id="PF00126">
    <property type="entry name" value="HTH_1"/>
    <property type="match status" value="1"/>
</dbReference>
<dbReference type="SUPFAM" id="SSF46785">
    <property type="entry name" value="Winged helix' DNA-binding domain"/>
    <property type="match status" value="1"/>
</dbReference>
<evidence type="ECO:0000259" key="5">
    <source>
        <dbReference type="PROSITE" id="PS50931"/>
    </source>
</evidence>
<reference evidence="6" key="1">
    <citation type="submission" date="2023-06" db="EMBL/GenBank/DDBJ databases">
        <authorList>
            <person name="Jiang Y."/>
            <person name="Liu Q."/>
        </authorList>
    </citation>
    <scope>NUCLEOTIDE SEQUENCE</scope>
    <source>
        <strain evidence="6">CGMCC 1.12089</strain>
    </source>
</reference>
<dbReference type="PRINTS" id="PR00039">
    <property type="entry name" value="HTHLYSR"/>
</dbReference>
<dbReference type="EMBL" id="JASZYV010000004">
    <property type="protein sequence ID" value="MDM0046664.1"/>
    <property type="molecule type" value="Genomic_DNA"/>
</dbReference>
<evidence type="ECO:0000256" key="3">
    <source>
        <dbReference type="ARBA" id="ARBA00023125"/>
    </source>
</evidence>
<dbReference type="InterPro" id="IPR036390">
    <property type="entry name" value="WH_DNA-bd_sf"/>
</dbReference>
<evidence type="ECO:0000313" key="6">
    <source>
        <dbReference type="EMBL" id="MDM0046664.1"/>
    </source>
</evidence>
<protein>
    <submittedName>
        <fullName evidence="6">LysR family transcriptional regulator</fullName>
    </submittedName>
</protein>
<evidence type="ECO:0000256" key="4">
    <source>
        <dbReference type="ARBA" id="ARBA00023163"/>
    </source>
</evidence>
<dbReference type="SUPFAM" id="SSF53850">
    <property type="entry name" value="Periplasmic binding protein-like II"/>
    <property type="match status" value="1"/>
</dbReference>
<comment type="similarity">
    <text evidence="1">Belongs to the LysR transcriptional regulatory family.</text>
</comment>
<accession>A0ABT7NFE0</accession>
<evidence type="ECO:0000256" key="2">
    <source>
        <dbReference type="ARBA" id="ARBA00023015"/>
    </source>
</evidence>
<dbReference type="InterPro" id="IPR050389">
    <property type="entry name" value="LysR-type_TF"/>
</dbReference>
<organism evidence="6 7">
    <name type="scientific">Variovorax dokdonensis</name>
    <dbReference type="NCBI Taxonomy" id="344883"/>
    <lineage>
        <taxon>Bacteria</taxon>
        <taxon>Pseudomonadati</taxon>
        <taxon>Pseudomonadota</taxon>
        <taxon>Betaproteobacteria</taxon>
        <taxon>Burkholderiales</taxon>
        <taxon>Comamonadaceae</taxon>
        <taxon>Variovorax</taxon>
    </lineage>
</organism>
<keyword evidence="2" id="KW-0805">Transcription regulation</keyword>